<proteinExistence type="predicted"/>
<dbReference type="EMBL" id="FNQM01000003">
    <property type="protein sequence ID" value="SEA23857.1"/>
    <property type="molecule type" value="Genomic_DNA"/>
</dbReference>
<accession>A0A1H3ZJM0</accession>
<dbReference type="InterPro" id="IPR016181">
    <property type="entry name" value="Acyl_CoA_acyltransferase"/>
</dbReference>
<keyword evidence="5" id="KW-1185">Reference proteome</keyword>
<dbReference type="PANTHER" id="PTHR43877:SF2">
    <property type="entry name" value="AMINOALKYLPHOSPHONATE N-ACETYLTRANSFERASE-RELATED"/>
    <property type="match status" value="1"/>
</dbReference>
<dbReference type="RefSeq" id="WP_093251513.1">
    <property type="nucleotide sequence ID" value="NZ_FNQM01000003.1"/>
</dbReference>
<evidence type="ECO:0000313" key="5">
    <source>
        <dbReference type="Proteomes" id="UP000198703"/>
    </source>
</evidence>
<evidence type="ECO:0000256" key="1">
    <source>
        <dbReference type="ARBA" id="ARBA00022679"/>
    </source>
</evidence>
<dbReference type="OrthoDB" id="6182349at2"/>
<dbReference type="SUPFAM" id="SSF55729">
    <property type="entry name" value="Acyl-CoA N-acyltransferases (Nat)"/>
    <property type="match status" value="1"/>
</dbReference>
<keyword evidence="1" id="KW-0808">Transferase</keyword>
<dbReference type="PANTHER" id="PTHR43877">
    <property type="entry name" value="AMINOALKYLPHOSPHONATE N-ACETYLTRANSFERASE-RELATED-RELATED"/>
    <property type="match status" value="1"/>
</dbReference>
<organism evidence="4 5">
    <name type="scientific">Rubrimonas cliftonensis</name>
    <dbReference type="NCBI Taxonomy" id="89524"/>
    <lineage>
        <taxon>Bacteria</taxon>
        <taxon>Pseudomonadati</taxon>
        <taxon>Pseudomonadota</taxon>
        <taxon>Alphaproteobacteria</taxon>
        <taxon>Rhodobacterales</taxon>
        <taxon>Paracoccaceae</taxon>
        <taxon>Rubrimonas</taxon>
    </lineage>
</organism>
<dbReference type="InterPro" id="IPR000182">
    <property type="entry name" value="GNAT_dom"/>
</dbReference>
<dbReference type="Gene3D" id="3.40.630.30">
    <property type="match status" value="1"/>
</dbReference>
<dbReference type="STRING" id="89524.SAMN05444370_103565"/>
<dbReference type="PIRSF" id="PIRSF028520">
    <property type="entry name" value="UCP028520"/>
    <property type="match status" value="1"/>
</dbReference>
<evidence type="ECO:0000259" key="3">
    <source>
        <dbReference type="PROSITE" id="PS51186"/>
    </source>
</evidence>
<protein>
    <recommendedName>
        <fullName evidence="3">N-acetyltransferase domain-containing protein</fullName>
    </recommendedName>
</protein>
<keyword evidence="2" id="KW-0012">Acyltransferase</keyword>
<sequence length="173" mass="17942">MTAAARRGEAAPAAARWGVDASAALALNAAHEAETGPLDGPALDALLAGAFHVGAEAGGRDALLIAFDEGASYDSPNYRWFRERFPRFVYVDRVIVAPAARGRGVARRLYGALFARAVAAGHGLACCEINSAPPNPGSDAFHARLGFAEAGAAVLPERGKAVRYLTRALTCAP</sequence>
<evidence type="ECO:0000256" key="2">
    <source>
        <dbReference type="ARBA" id="ARBA00023315"/>
    </source>
</evidence>
<dbReference type="Pfam" id="PF00583">
    <property type="entry name" value="Acetyltransf_1"/>
    <property type="match status" value="1"/>
</dbReference>
<gene>
    <name evidence="4" type="ORF">SAMN05444370_103565</name>
</gene>
<dbReference type="AlphaFoldDB" id="A0A1H3ZJM0"/>
<dbReference type="Proteomes" id="UP000198703">
    <property type="component" value="Unassembled WGS sequence"/>
</dbReference>
<dbReference type="InterPro" id="IPR016890">
    <property type="entry name" value="UCP028520"/>
</dbReference>
<feature type="domain" description="N-acetyltransferase" evidence="3">
    <location>
        <begin position="1"/>
        <end position="169"/>
    </location>
</feature>
<dbReference type="GO" id="GO:0016747">
    <property type="term" value="F:acyltransferase activity, transferring groups other than amino-acyl groups"/>
    <property type="evidence" value="ECO:0007669"/>
    <property type="project" value="InterPro"/>
</dbReference>
<dbReference type="PROSITE" id="PS51186">
    <property type="entry name" value="GNAT"/>
    <property type="match status" value="1"/>
</dbReference>
<evidence type="ECO:0000313" key="4">
    <source>
        <dbReference type="EMBL" id="SEA23857.1"/>
    </source>
</evidence>
<dbReference type="CDD" id="cd04301">
    <property type="entry name" value="NAT_SF"/>
    <property type="match status" value="1"/>
</dbReference>
<reference evidence="4 5" key="1">
    <citation type="submission" date="2016-10" db="EMBL/GenBank/DDBJ databases">
        <authorList>
            <person name="de Groot N.N."/>
        </authorList>
    </citation>
    <scope>NUCLEOTIDE SEQUENCE [LARGE SCALE GENOMIC DNA]</scope>
    <source>
        <strain evidence="4 5">DSM 15345</strain>
    </source>
</reference>
<dbReference type="InterPro" id="IPR050832">
    <property type="entry name" value="Bact_Acetyltransf"/>
</dbReference>
<name>A0A1H3ZJM0_9RHOB</name>